<dbReference type="AlphaFoldDB" id="A0AAE4CVB6"/>
<dbReference type="RefSeq" id="WP_310413351.1">
    <property type="nucleotide sequence ID" value="NZ_JAVDYC010000001.1"/>
</dbReference>
<proteinExistence type="predicted"/>
<evidence type="ECO:0000313" key="3">
    <source>
        <dbReference type="Proteomes" id="UP001183629"/>
    </source>
</evidence>
<sequence length="180" mass="18453">MKRHLSQRLLAAAALPLLVGGCAVPVSVTEGETAAAPANERVELSEIKVRVLAGKAPEAKPSETAAARPCAGGVGQGALAALEVTPGPGTANVAWYHSGDTSVVGYRLTATSQNLPDGEQPELRWQEVAAPEGCTKVVATVTALERTTPYVFSLDAVRVTALGDTVLSPVVARSSIVSTN</sequence>
<dbReference type="EMBL" id="JAVDYC010000001">
    <property type="protein sequence ID" value="MDR7322649.1"/>
    <property type="molecule type" value="Genomic_DNA"/>
</dbReference>
<evidence type="ECO:0008006" key="4">
    <source>
        <dbReference type="Google" id="ProtNLM"/>
    </source>
</evidence>
<evidence type="ECO:0000313" key="2">
    <source>
        <dbReference type="EMBL" id="MDR7322649.1"/>
    </source>
</evidence>
<organism evidence="2 3">
    <name type="scientific">Catenuloplanes niger</name>
    <dbReference type="NCBI Taxonomy" id="587534"/>
    <lineage>
        <taxon>Bacteria</taxon>
        <taxon>Bacillati</taxon>
        <taxon>Actinomycetota</taxon>
        <taxon>Actinomycetes</taxon>
        <taxon>Micromonosporales</taxon>
        <taxon>Micromonosporaceae</taxon>
        <taxon>Catenuloplanes</taxon>
    </lineage>
</organism>
<evidence type="ECO:0000256" key="1">
    <source>
        <dbReference type="SAM" id="SignalP"/>
    </source>
</evidence>
<reference evidence="2 3" key="1">
    <citation type="submission" date="2023-07" db="EMBL/GenBank/DDBJ databases">
        <title>Sequencing the genomes of 1000 actinobacteria strains.</title>
        <authorList>
            <person name="Klenk H.-P."/>
        </authorList>
    </citation>
    <scope>NUCLEOTIDE SEQUENCE [LARGE SCALE GENOMIC DNA]</scope>
    <source>
        <strain evidence="2 3">DSM 44711</strain>
    </source>
</reference>
<gene>
    <name evidence="2" type="ORF">J2S44_002899</name>
</gene>
<keyword evidence="1" id="KW-0732">Signal</keyword>
<feature type="chain" id="PRO_5041914560" description="Fibronectin type-III domain-containing protein" evidence="1">
    <location>
        <begin position="29"/>
        <end position="180"/>
    </location>
</feature>
<name>A0AAE4CVB6_9ACTN</name>
<dbReference type="PROSITE" id="PS51257">
    <property type="entry name" value="PROKAR_LIPOPROTEIN"/>
    <property type="match status" value="1"/>
</dbReference>
<feature type="signal peptide" evidence="1">
    <location>
        <begin position="1"/>
        <end position="28"/>
    </location>
</feature>
<comment type="caution">
    <text evidence="2">The sequence shown here is derived from an EMBL/GenBank/DDBJ whole genome shotgun (WGS) entry which is preliminary data.</text>
</comment>
<dbReference type="Proteomes" id="UP001183629">
    <property type="component" value="Unassembled WGS sequence"/>
</dbReference>
<protein>
    <recommendedName>
        <fullName evidence="4">Fibronectin type-III domain-containing protein</fullName>
    </recommendedName>
</protein>
<keyword evidence="3" id="KW-1185">Reference proteome</keyword>
<accession>A0AAE4CVB6</accession>